<organism evidence="2 3">
    <name type="scientific">Ajellomyces capsulatus (strain H88)</name>
    <name type="common">Darling's disease fungus</name>
    <name type="synonym">Histoplasma capsulatum</name>
    <dbReference type="NCBI Taxonomy" id="544711"/>
    <lineage>
        <taxon>Eukaryota</taxon>
        <taxon>Fungi</taxon>
        <taxon>Dikarya</taxon>
        <taxon>Ascomycota</taxon>
        <taxon>Pezizomycotina</taxon>
        <taxon>Eurotiomycetes</taxon>
        <taxon>Eurotiomycetidae</taxon>
        <taxon>Onygenales</taxon>
        <taxon>Ajellomycetaceae</taxon>
        <taxon>Histoplasma</taxon>
    </lineage>
</organism>
<proteinExistence type="predicted"/>
<feature type="transmembrane region" description="Helical" evidence="1">
    <location>
        <begin position="6"/>
        <end position="23"/>
    </location>
</feature>
<reference evidence="2" key="1">
    <citation type="submission" date="2021-01" db="EMBL/GenBank/DDBJ databases">
        <title>Chromosome-level genome assembly of a human fungal pathogen reveals clustering of transcriptionally co-regulated genes.</title>
        <authorList>
            <person name="Voorhies M."/>
            <person name="Cohen S."/>
            <person name="Shea T.P."/>
            <person name="Petrus S."/>
            <person name="Munoz J.F."/>
            <person name="Poplawski S."/>
            <person name="Goldman W.E."/>
            <person name="Michael T."/>
            <person name="Cuomo C.A."/>
            <person name="Sil A."/>
            <person name="Beyhan S."/>
        </authorList>
    </citation>
    <scope>NUCLEOTIDE SEQUENCE</scope>
    <source>
        <strain evidence="2">H88</strain>
    </source>
</reference>
<keyword evidence="1" id="KW-0812">Transmembrane</keyword>
<gene>
    <name evidence="2" type="ORF">I7I53_07773</name>
</gene>
<dbReference type="VEuPathDB" id="FungiDB:I7I53_07773"/>
<evidence type="ECO:0000313" key="2">
    <source>
        <dbReference type="EMBL" id="QSS52214.1"/>
    </source>
</evidence>
<name>A0A8A1LIB9_AJEC8</name>
<keyword evidence="1" id="KW-1133">Transmembrane helix</keyword>
<sequence>MFYFYFILFIFIFLVFGFFPFGSRGRVENRVKMVRATVLDCKSWPCIQIAWLSSIANQNGLDHGFRLQIVAQQAPRQSD</sequence>
<keyword evidence="1" id="KW-0472">Membrane</keyword>
<evidence type="ECO:0000313" key="3">
    <source>
        <dbReference type="Proteomes" id="UP000663419"/>
    </source>
</evidence>
<protein>
    <submittedName>
        <fullName evidence="2">Uncharacterized protein</fullName>
    </submittedName>
</protein>
<dbReference type="Proteomes" id="UP000663419">
    <property type="component" value="Chromosome 2"/>
</dbReference>
<dbReference type="AlphaFoldDB" id="A0A8A1LIB9"/>
<accession>A0A8A1LIB9</accession>
<dbReference type="EMBL" id="CP069103">
    <property type="protein sequence ID" value="QSS52214.1"/>
    <property type="molecule type" value="Genomic_DNA"/>
</dbReference>
<evidence type="ECO:0000256" key="1">
    <source>
        <dbReference type="SAM" id="Phobius"/>
    </source>
</evidence>